<dbReference type="Proteomes" id="UP000245934">
    <property type="component" value="Unassembled WGS sequence"/>
</dbReference>
<dbReference type="PANTHER" id="PTHR42735:SF6">
    <property type="entry name" value="SPHINGOSINE-1-PHOSPHATE LYASE 1"/>
    <property type="match status" value="1"/>
</dbReference>
<dbReference type="EC" id="4.1.1.11" evidence="6"/>
<comment type="pathway">
    <text evidence="6">Cofactor biosynthesis; coenzyme A biosynthesis.</text>
</comment>
<dbReference type="OrthoDB" id="56891at2157"/>
<comment type="cofactor">
    <cofactor evidence="1 6 7">
        <name>pyridoxal 5'-phosphate</name>
        <dbReference type="ChEBI" id="CHEBI:597326"/>
    </cofactor>
</comment>
<feature type="modified residue" description="N6-(pyridoxal phosphate)lysine" evidence="6 7">
    <location>
        <position position="224"/>
    </location>
</feature>
<dbReference type="GO" id="GO:2001120">
    <property type="term" value="P:methanofuran biosynthetic process"/>
    <property type="evidence" value="ECO:0007669"/>
    <property type="project" value="UniProtKB-UniRule"/>
</dbReference>
<comment type="similarity">
    <text evidence="6">Belongs to the group II decarboxylase family. MfnA subfamily.</text>
</comment>
<dbReference type="RefSeq" id="WP_109939924.1">
    <property type="nucleotide sequence ID" value="NZ_CP176366.1"/>
</dbReference>
<comment type="catalytic activity">
    <reaction evidence="6">
        <text>L-aspartate + H(+) = beta-alanine + CO2</text>
        <dbReference type="Rhea" id="RHEA:19497"/>
        <dbReference type="ChEBI" id="CHEBI:15378"/>
        <dbReference type="ChEBI" id="CHEBI:16526"/>
        <dbReference type="ChEBI" id="CHEBI:29991"/>
        <dbReference type="ChEBI" id="CHEBI:57966"/>
        <dbReference type="EC" id="4.1.1.11"/>
    </reaction>
</comment>
<keyword evidence="4 6" id="KW-0456">Lyase</keyword>
<dbReference type="GO" id="GO:0030170">
    <property type="term" value="F:pyridoxal phosphate binding"/>
    <property type="evidence" value="ECO:0007669"/>
    <property type="project" value="UniProtKB-UniRule"/>
</dbReference>
<gene>
    <name evidence="6 8" type="primary">mfnA</name>
    <name evidence="8" type="ORF">DLD82_04520</name>
</gene>
<keyword evidence="3 6" id="KW-0663">Pyridoxal phosphate</keyword>
<dbReference type="Pfam" id="PF00282">
    <property type="entry name" value="Pyridoxal_deC"/>
    <property type="match status" value="1"/>
</dbReference>
<dbReference type="InterPro" id="IPR002129">
    <property type="entry name" value="PyrdxlP-dep_de-COase"/>
</dbReference>
<comment type="caution">
    <text evidence="8">The sequence shown here is derived from an EMBL/GenBank/DDBJ whole genome shotgun (WGS) entry which is preliminary data.</text>
</comment>
<dbReference type="InterPro" id="IPR015422">
    <property type="entry name" value="PyrdxlP-dep_Trfase_small"/>
</dbReference>
<dbReference type="UniPathway" id="UPA00080"/>
<sequence length="369" mass="40516">MDAEGLLADELFCFLEARRKEDFSYSHILSSMCTTPHPVAVKAHALFMETNLGDPGLFPGTVSLEDELIRWFADLYHEPSAGGCTTSGGTESNIQVLRFCKAAKKAKNPNIVVPASAHFSFEKACKMMDVEMRLAPLDHEYRMDVNAAGELIDKDTCCIVSVAGTTEYGMTDPIPELGKIAGQEDIHLHVDAAFGGYVLPFLKDAPKFDFSIPEVGSISVDPHKMGMGTIPSGVLMVRDEKVFCNLLVETPYLTVKQAYSLTGTRPGASVAAAYAVSRYFGTKGYTSLVTGCMENTRRLIEGMEAFGVRRKVTPDVNVATFDHVDVPKPWIVSYTRKGDLRIVCMPHVSRDVIESFLADFGEFHVPNTH</sequence>
<proteinExistence type="inferred from homology"/>
<dbReference type="UniPathway" id="UPA00241"/>
<dbReference type="InterPro" id="IPR015424">
    <property type="entry name" value="PyrdxlP-dep_Trfase"/>
</dbReference>
<dbReference type="Gene3D" id="3.40.640.10">
    <property type="entry name" value="Type I PLP-dependent aspartate aminotransferase-like (Major domain)"/>
    <property type="match status" value="1"/>
</dbReference>
<dbReference type="PANTHER" id="PTHR42735">
    <property type="match status" value="1"/>
</dbReference>
<dbReference type="InterPro" id="IPR020931">
    <property type="entry name" value="MfnA"/>
</dbReference>
<evidence type="ECO:0000313" key="8">
    <source>
        <dbReference type="EMBL" id="PWR75405.1"/>
    </source>
</evidence>
<evidence type="ECO:0000313" key="9">
    <source>
        <dbReference type="Proteomes" id="UP000245934"/>
    </source>
</evidence>
<dbReference type="AlphaFoldDB" id="A0A2V2N9Z2"/>
<keyword evidence="9" id="KW-1185">Reference proteome</keyword>
<dbReference type="GeneID" id="97609674"/>
<dbReference type="InterPro" id="IPR050477">
    <property type="entry name" value="GrpII_AminoAcid_Decarb"/>
</dbReference>
<dbReference type="Gene3D" id="3.90.1150.10">
    <property type="entry name" value="Aspartate Aminotransferase, domain 1"/>
    <property type="match status" value="1"/>
</dbReference>
<dbReference type="HAMAP" id="MF_01610">
    <property type="entry name" value="MfnA_decarbox"/>
    <property type="match status" value="1"/>
</dbReference>
<organism evidence="8 9">
    <name type="scientific">Methanospirillum stamsii</name>
    <dbReference type="NCBI Taxonomy" id="1277351"/>
    <lineage>
        <taxon>Archaea</taxon>
        <taxon>Methanobacteriati</taxon>
        <taxon>Methanobacteriota</taxon>
        <taxon>Stenosarchaea group</taxon>
        <taxon>Methanomicrobia</taxon>
        <taxon>Methanomicrobiales</taxon>
        <taxon>Methanospirillaceae</taxon>
        <taxon>Methanospirillum</taxon>
    </lineage>
</organism>
<evidence type="ECO:0000256" key="4">
    <source>
        <dbReference type="ARBA" id="ARBA00023239"/>
    </source>
</evidence>
<accession>A0A2V2N9Z2</accession>
<comment type="similarity">
    <text evidence="5">Belongs to the group II decarboxylase family. Sphingosine-1-phosphate lyase subfamily.</text>
</comment>
<dbReference type="EMBL" id="QGMZ01000010">
    <property type="protein sequence ID" value="PWR75405.1"/>
    <property type="molecule type" value="Genomic_DNA"/>
</dbReference>
<evidence type="ECO:0000256" key="7">
    <source>
        <dbReference type="PIRSR" id="PIRSR602129-50"/>
    </source>
</evidence>
<dbReference type="InterPro" id="IPR015421">
    <property type="entry name" value="PyrdxlP-dep_Trfase_major"/>
</dbReference>
<dbReference type="EC" id="4.1.1.25" evidence="6"/>
<dbReference type="GO" id="GO:0019752">
    <property type="term" value="P:carboxylic acid metabolic process"/>
    <property type="evidence" value="ECO:0007669"/>
    <property type="project" value="InterPro"/>
</dbReference>
<evidence type="ECO:0000256" key="2">
    <source>
        <dbReference type="ARBA" id="ARBA00022793"/>
    </source>
</evidence>
<comment type="function">
    <text evidence="6">Catalyzes the decarboxylation of L-tyrosine to produce tyramine for methanofuran biosynthesis. Can also catalyze the decarboxylation of L-aspartate to produce beta-alanine for coenzyme A (CoA) biosynthesis.</text>
</comment>
<dbReference type="GO" id="GO:0015937">
    <property type="term" value="P:coenzyme A biosynthetic process"/>
    <property type="evidence" value="ECO:0007669"/>
    <property type="project" value="UniProtKB-UniRule"/>
</dbReference>
<evidence type="ECO:0000256" key="6">
    <source>
        <dbReference type="HAMAP-Rule" id="MF_01610"/>
    </source>
</evidence>
<protein>
    <recommendedName>
        <fullName evidence="6">Probable L-tyrosine/L-aspartate decarboxylase</fullName>
        <shortName evidence="6">TDC/ADC</shortName>
        <ecNumber evidence="6">4.1.1.11</ecNumber>
        <ecNumber evidence="6">4.1.1.25</ecNumber>
    </recommendedName>
</protein>
<keyword evidence="2 6" id="KW-0210">Decarboxylase</keyword>
<dbReference type="GO" id="GO:0004068">
    <property type="term" value="F:aspartate 1-decarboxylase activity"/>
    <property type="evidence" value="ECO:0007669"/>
    <property type="project" value="UniProtKB-UniRule"/>
</dbReference>
<evidence type="ECO:0000256" key="5">
    <source>
        <dbReference type="ARBA" id="ARBA00038302"/>
    </source>
</evidence>
<dbReference type="GO" id="GO:0004837">
    <property type="term" value="F:tyrosine decarboxylase activity"/>
    <property type="evidence" value="ECO:0007669"/>
    <property type="project" value="UniProtKB-UniRule"/>
</dbReference>
<reference evidence="8 9" key="1">
    <citation type="submission" date="2018-05" db="EMBL/GenBank/DDBJ databases">
        <title>Draft genome of Methanospirillum stamsii Pt1.</title>
        <authorList>
            <person name="Dueholm M.S."/>
            <person name="Nielsen P.H."/>
            <person name="Bakmann L.F."/>
            <person name="Otzen D.E."/>
        </authorList>
    </citation>
    <scope>NUCLEOTIDE SEQUENCE [LARGE SCALE GENOMIC DNA]</scope>
    <source>
        <strain evidence="8 9">Pt1</strain>
    </source>
</reference>
<evidence type="ECO:0000256" key="1">
    <source>
        <dbReference type="ARBA" id="ARBA00001933"/>
    </source>
</evidence>
<dbReference type="SUPFAM" id="SSF53383">
    <property type="entry name" value="PLP-dependent transferases"/>
    <property type="match status" value="1"/>
</dbReference>
<comment type="pathway">
    <text evidence="6">Cofactor biosynthesis; methanofuran biosynthesis.</text>
</comment>
<name>A0A2V2N9Z2_9EURY</name>
<evidence type="ECO:0000256" key="3">
    <source>
        <dbReference type="ARBA" id="ARBA00022898"/>
    </source>
</evidence>
<comment type="catalytic activity">
    <reaction evidence="6">
        <text>L-tyrosine + H(+) = tyramine + CO2</text>
        <dbReference type="Rhea" id="RHEA:14345"/>
        <dbReference type="ChEBI" id="CHEBI:15378"/>
        <dbReference type="ChEBI" id="CHEBI:16526"/>
        <dbReference type="ChEBI" id="CHEBI:58315"/>
        <dbReference type="ChEBI" id="CHEBI:327995"/>
        <dbReference type="EC" id="4.1.1.25"/>
    </reaction>
</comment>
<dbReference type="NCBIfam" id="TIGR03812">
    <property type="entry name" value="tyr_de_CO2_Arch"/>
    <property type="match status" value="1"/>
</dbReference>